<dbReference type="EMBL" id="LT719092">
    <property type="protein sequence ID" value="SJK84058.1"/>
    <property type="molecule type" value="Genomic_DNA"/>
</dbReference>
<dbReference type="KEGG" id="cdiv:CPM_0164"/>
<feature type="transmembrane region" description="Helical" evidence="1">
    <location>
        <begin position="225"/>
        <end position="244"/>
    </location>
</feature>
<evidence type="ECO:0000313" key="3">
    <source>
        <dbReference type="Proteomes" id="UP000187822"/>
    </source>
</evidence>
<feature type="transmembrane region" description="Helical" evidence="1">
    <location>
        <begin position="25"/>
        <end position="51"/>
    </location>
</feature>
<dbReference type="RefSeq" id="WP_021789329.1">
    <property type="nucleotide sequence ID" value="NZ_LT719092.1"/>
</dbReference>
<feature type="transmembrane region" description="Helical" evidence="1">
    <location>
        <begin position="63"/>
        <end position="91"/>
    </location>
</feature>
<dbReference type="STRING" id="1673428.CPM_0164"/>
<reference evidence="3" key="1">
    <citation type="submission" date="2016-06" db="EMBL/GenBank/DDBJ databases">
        <authorList>
            <person name="Toshchakov V.S."/>
        </authorList>
    </citation>
    <scope>NUCLEOTIDE SEQUENCE [LARGE SCALE GENOMIC DNA]</scope>
    <source>
        <strain>PM4 (JCM 30641</strain>
        <strain evidence="3">\VKM B-2940)</strain>
    </source>
</reference>
<feature type="transmembrane region" description="Helical" evidence="1">
    <location>
        <begin position="112"/>
        <end position="133"/>
    </location>
</feature>
<proteinExistence type="predicted"/>
<name>A0A1R4A505_9ARCH</name>
<accession>A0A1R4A505</accession>
<evidence type="ECO:0000256" key="1">
    <source>
        <dbReference type="SAM" id="Phobius"/>
    </source>
</evidence>
<feature type="transmembrane region" description="Helical" evidence="1">
    <location>
        <begin position="139"/>
        <end position="165"/>
    </location>
</feature>
<feature type="transmembrane region" description="Helical" evidence="1">
    <location>
        <begin position="198"/>
        <end position="219"/>
    </location>
</feature>
<dbReference type="Proteomes" id="UP000187822">
    <property type="component" value="Chromosome I"/>
</dbReference>
<keyword evidence="1" id="KW-0472">Membrane</keyword>
<keyword evidence="1" id="KW-0812">Transmembrane</keyword>
<dbReference type="Pfam" id="PF19656">
    <property type="entry name" value="DUF6159"/>
    <property type="match status" value="1"/>
</dbReference>
<dbReference type="AlphaFoldDB" id="A0A1R4A505"/>
<gene>
    <name evidence="2" type="ORF">CPM_0164</name>
</gene>
<keyword evidence="1" id="KW-1133">Transmembrane helix</keyword>
<dbReference type="InterPro" id="IPR046157">
    <property type="entry name" value="DUF6159"/>
</dbReference>
<keyword evidence="3" id="KW-1185">Reference proteome</keyword>
<protein>
    <submittedName>
        <fullName evidence="2">Multipass membrane protein</fullName>
    </submittedName>
</protein>
<organism evidence="2 3">
    <name type="scientific">Cuniculiplasma divulgatum</name>
    <dbReference type="NCBI Taxonomy" id="1673428"/>
    <lineage>
        <taxon>Archaea</taxon>
        <taxon>Methanobacteriati</taxon>
        <taxon>Thermoplasmatota</taxon>
        <taxon>Thermoplasmata</taxon>
        <taxon>Thermoplasmatales</taxon>
        <taxon>Cuniculiplasmataceae</taxon>
        <taxon>Cuniculiplasma</taxon>
    </lineage>
</organism>
<evidence type="ECO:0000313" key="2">
    <source>
        <dbReference type="EMBL" id="SJK84058.1"/>
    </source>
</evidence>
<dbReference type="GeneID" id="30926804"/>
<sequence length="294" mass="32267">MFERMKAGWRLAKSVRKSVSGHKGLVTYPLLSGITAIIIFIATFMSLFFTIPLDSGANSNVLLIYIGGFILAYILIGFLATVILLSMMIAYRSILKGDNMGIRESLNKGFTYIKEAIEWAIFYTILVMIMRMIESRFRGFSQIIIGAVGSFIISIATFFAVPAILDYKCGPIKAVKHSVETITRNFGQTFGGIAYIDLYTLAIVLLGFLVFIFGLILGISTLTVVGFAAMLSAGIIIMAIGLILNFTYSNIFKLVIFDYANGKGLPPGFNESDIKIATRQKKSRFGGIMGNSNL</sequence>